<dbReference type="EMBL" id="ATNM01000071">
    <property type="protein sequence ID" value="EPR69207.1"/>
    <property type="molecule type" value="Genomic_DNA"/>
</dbReference>
<name>S7VI83_9BACT</name>
<dbReference type="AlphaFoldDB" id="S7VI83"/>
<protein>
    <submittedName>
        <fullName evidence="2">Uncharacterized protein</fullName>
    </submittedName>
</protein>
<dbReference type="Proteomes" id="UP000014974">
    <property type="component" value="Unassembled WGS sequence"/>
</dbReference>
<reference evidence="2 3" key="1">
    <citation type="journal article" date="2013" name="Genome Announc.">
        <title>Draft Genome Sequence of Cyclobacterium qasimii Strain M12-11BT, Isolated from Arctic Marine Sediment.</title>
        <authorList>
            <person name="Shivaji S."/>
            <person name="Ara S."/>
            <person name="Singh A."/>
            <person name="Kumar Pinnaka A."/>
        </authorList>
    </citation>
    <scope>NUCLEOTIDE SEQUENCE [LARGE SCALE GENOMIC DNA]</scope>
    <source>
        <strain evidence="2 3">M12-11B</strain>
    </source>
</reference>
<gene>
    <name evidence="2" type="ORF">ADICYQ_1707</name>
</gene>
<keyword evidence="1" id="KW-1133">Transmembrane helix</keyword>
<evidence type="ECO:0000313" key="2">
    <source>
        <dbReference type="EMBL" id="EPR69207.1"/>
    </source>
</evidence>
<accession>S7VI83</accession>
<evidence type="ECO:0000256" key="1">
    <source>
        <dbReference type="SAM" id="Phobius"/>
    </source>
</evidence>
<keyword evidence="1" id="KW-0472">Membrane</keyword>
<evidence type="ECO:0000313" key="3">
    <source>
        <dbReference type="Proteomes" id="UP000014974"/>
    </source>
</evidence>
<feature type="transmembrane region" description="Helical" evidence="1">
    <location>
        <begin position="12"/>
        <end position="36"/>
    </location>
</feature>
<sequence>MKELSSHYWDHFIKGFTIFYLIVIGKATPATNFLILQALKNK</sequence>
<keyword evidence="1" id="KW-0812">Transmembrane</keyword>
<comment type="caution">
    <text evidence="2">The sequence shown here is derived from an EMBL/GenBank/DDBJ whole genome shotgun (WGS) entry which is preliminary data.</text>
</comment>
<organism evidence="2 3">
    <name type="scientific">Cyclobacterium qasimii M12-11B</name>
    <dbReference type="NCBI Taxonomy" id="641524"/>
    <lineage>
        <taxon>Bacteria</taxon>
        <taxon>Pseudomonadati</taxon>
        <taxon>Bacteroidota</taxon>
        <taxon>Cytophagia</taxon>
        <taxon>Cytophagales</taxon>
        <taxon>Cyclobacteriaceae</taxon>
        <taxon>Cyclobacterium</taxon>
    </lineage>
</organism>
<proteinExistence type="predicted"/>